<evidence type="ECO:0000256" key="5">
    <source>
        <dbReference type="PROSITE-ProRule" id="PRU01248"/>
    </source>
</evidence>
<evidence type="ECO:0000256" key="4">
    <source>
        <dbReference type="ARBA" id="ARBA00023172"/>
    </source>
</evidence>
<dbReference type="PANTHER" id="PTHR30349:SF64">
    <property type="entry name" value="PROPHAGE INTEGRASE INTD-RELATED"/>
    <property type="match status" value="1"/>
</dbReference>
<evidence type="ECO:0000256" key="1">
    <source>
        <dbReference type="ARBA" id="ARBA00008857"/>
    </source>
</evidence>
<dbReference type="Gene3D" id="1.10.443.10">
    <property type="entry name" value="Intergrase catalytic core"/>
    <property type="match status" value="1"/>
</dbReference>
<dbReference type="PANTHER" id="PTHR30349">
    <property type="entry name" value="PHAGE INTEGRASE-RELATED"/>
    <property type="match status" value="1"/>
</dbReference>
<gene>
    <name evidence="8" type="ORF">GC093_26420</name>
</gene>
<evidence type="ECO:0000256" key="3">
    <source>
        <dbReference type="ARBA" id="ARBA00023125"/>
    </source>
</evidence>
<feature type="domain" description="Tyr recombinase" evidence="6">
    <location>
        <begin position="113"/>
        <end position="287"/>
    </location>
</feature>
<keyword evidence="4" id="KW-0233">DNA recombination</keyword>
<dbReference type="CDD" id="cd00397">
    <property type="entry name" value="DNA_BRE_C"/>
    <property type="match status" value="1"/>
</dbReference>
<dbReference type="RefSeq" id="WP_171654956.1">
    <property type="nucleotide sequence ID" value="NZ_WHOD01000101.1"/>
</dbReference>
<dbReference type="InterPro" id="IPR044068">
    <property type="entry name" value="CB"/>
</dbReference>
<dbReference type="InterPro" id="IPR013762">
    <property type="entry name" value="Integrase-like_cat_sf"/>
</dbReference>
<keyword evidence="9" id="KW-1185">Reference proteome</keyword>
<protein>
    <submittedName>
        <fullName evidence="8">Tyrosine-type recombinase/integrase</fullName>
    </submittedName>
</protein>
<dbReference type="InterPro" id="IPR050090">
    <property type="entry name" value="Tyrosine_recombinase_XerCD"/>
</dbReference>
<sequence>MEGEKKQDSEQWIKPFTQYLREKGKEESTVKLYTIEISHFINWLQRTNKSITSVVQEDIFASRDELYIQGKRLSTINKYVSILASFFKWAGEQGLVKENPAASARYFTPKKSELPKWLSDVEKMRLLELAEQERNPFKRSRNLALIHVLLFAGLRLEEVSELRLQSVVEDELVVYQKGEEIRRVPIQEQTRIRLMEWIEQRRLANKETYNNSALLFVTERSGSMQPRAVQFVIEGYSEKLGFEVSCHDLRNTYCRRLAVKGTPILLLKRWAGHKSFLTSYQYYAELQ</sequence>
<dbReference type="GO" id="GO:0015074">
    <property type="term" value="P:DNA integration"/>
    <property type="evidence" value="ECO:0007669"/>
    <property type="project" value="UniProtKB-KW"/>
</dbReference>
<dbReference type="Pfam" id="PF02899">
    <property type="entry name" value="Phage_int_SAM_1"/>
    <property type="match status" value="1"/>
</dbReference>
<dbReference type="EMBL" id="WHOD01000101">
    <property type="protein sequence ID" value="NOU96727.1"/>
    <property type="molecule type" value="Genomic_DNA"/>
</dbReference>
<evidence type="ECO:0000313" key="8">
    <source>
        <dbReference type="EMBL" id="NOU96727.1"/>
    </source>
</evidence>
<dbReference type="SUPFAM" id="SSF56349">
    <property type="entry name" value="DNA breaking-rejoining enzymes"/>
    <property type="match status" value="1"/>
</dbReference>
<comment type="caution">
    <text evidence="8">The sequence shown here is derived from an EMBL/GenBank/DDBJ whole genome shotgun (WGS) entry which is preliminary data.</text>
</comment>
<dbReference type="InterPro" id="IPR004107">
    <property type="entry name" value="Integrase_SAM-like_N"/>
</dbReference>
<organism evidence="8 9">
    <name type="scientific">Paenibacillus foliorum</name>
    <dbReference type="NCBI Taxonomy" id="2654974"/>
    <lineage>
        <taxon>Bacteria</taxon>
        <taxon>Bacillati</taxon>
        <taxon>Bacillota</taxon>
        <taxon>Bacilli</taxon>
        <taxon>Bacillales</taxon>
        <taxon>Paenibacillaceae</taxon>
        <taxon>Paenibacillus</taxon>
    </lineage>
</organism>
<accession>A0A972K564</accession>
<dbReference type="PROSITE" id="PS51898">
    <property type="entry name" value="TYR_RECOMBINASE"/>
    <property type="match status" value="1"/>
</dbReference>
<dbReference type="GO" id="GO:0006310">
    <property type="term" value="P:DNA recombination"/>
    <property type="evidence" value="ECO:0007669"/>
    <property type="project" value="UniProtKB-KW"/>
</dbReference>
<reference evidence="8" key="1">
    <citation type="submission" date="2019-10" db="EMBL/GenBank/DDBJ databases">
        <title>Description of Paenibacillus glebae sp. nov.</title>
        <authorList>
            <person name="Carlier A."/>
            <person name="Qi S."/>
        </authorList>
    </citation>
    <scope>NUCLEOTIDE SEQUENCE</scope>
    <source>
        <strain evidence="8">LMG 31456</strain>
    </source>
</reference>
<evidence type="ECO:0000256" key="2">
    <source>
        <dbReference type="ARBA" id="ARBA00022908"/>
    </source>
</evidence>
<dbReference type="AlphaFoldDB" id="A0A972K564"/>
<dbReference type="InterPro" id="IPR002104">
    <property type="entry name" value="Integrase_catalytic"/>
</dbReference>
<evidence type="ECO:0000313" key="9">
    <source>
        <dbReference type="Proteomes" id="UP000641588"/>
    </source>
</evidence>
<dbReference type="InterPro" id="IPR010998">
    <property type="entry name" value="Integrase_recombinase_N"/>
</dbReference>
<feature type="domain" description="Core-binding (CB)" evidence="7">
    <location>
        <begin position="7"/>
        <end position="91"/>
    </location>
</feature>
<keyword evidence="3 5" id="KW-0238">DNA-binding</keyword>
<name>A0A972K564_9BACL</name>
<evidence type="ECO:0000259" key="6">
    <source>
        <dbReference type="PROSITE" id="PS51898"/>
    </source>
</evidence>
<dbReference type="PROSITE" id="PS51900">
    <property type="entry name" value="CB"/>
    <property type="match status" value="1"/>
</dbReference>
<dbReference type="Pfam" id="PF00589">
    <property type="entry name" value="Phage_integrase"/>
    <property type="match status" value="1"/>
</dbReference>
<dbReference type="InterPro" id="IPR011010">
    <property type="entry name" value="DNA_brk_join_enz"/>
</dbReference>
<dbReference type="GO" id="GO:0003677">
    <property type="term" value="F:DNA binding"/>
    <property type="evidence" value="ECO:0007669"/>
    <property type="project" value="UniProtKB-UniRule"/>
</dbReference>
<dbReference type="Proteomes" id="UP000641588">
    <property type="component" value="Unassembled WGS sequence"/>
</dbReference>
<proteinExistence type="inferred from homology"/>
<evidence type="ECO:0000259" key="7">
    <source>
        <dbReference type="PROSITE" id="PS51900"/>
    </source>
</evidence>
<keyword evidence="2" id="KW-0229">DNA integration</keyword>
<dbReference type="Gene3D" id="1.10.150.130">
    <property type="match status" value="1"/>
</dbReference>
<comment type="similarity">
    <text evidence="1">Belongs to the 'phage' integrase family.</text>
</comment>